<evidence type="ECO:0000259" key="7">
    <source>
        <dbReference type="Pfam" id="PF08281"/>
    </source>
</evidence>
<reference evidence="8 9" key="1">
    <citation type="submission" date="2023-03" db="EMBL/GenBank/DDBJ databases">
        <title>Paludisphaera mucosa sp. nov. a novel planctomycete from northern fen.</title>
        <authorList>
            <person name="Ivanova A."/>
        </authorList>
    </citation>
    <scope>NUCLEOTIDE SEQUENCE [LARGE SCALE GENOMIC DNA]</scope>
    <source>
        <strain evidence="8 9">Pla2</strain>
    </source>
</reference>
<evidence type="ECO:0000256" key="2">
    <source>
        <dbReference type="ARBA" id="ARBA00023015"/>
    </source>
</evidence>
<keyword evidence="2" id="KW-0805">Transcription regulation</keyword>
<protein>
    <submittedName>
        <fullName evidence="8">Sigma-70 family RNA polymerase sigma factor</fullName>
    </submittedName>
</protein>
<keyword evidence="3" id="KW-0731">Sigma factor</keyword>
<evidence type="ECO:0000256" key="5">
    <source>
        <dbReference type="ARBA" id="ARBA00023163"/>
    </source>
</evidence>
<dbReference type="CDD" id="cd06171">
    <property type="entry name" value="Sigma70_r4"/>
    <property type="match status" value="1"/>
</dbReference>
<dbReference type="SUPFAM" id="SSF88946">
    <property type="entry name" value="Sigma2 domain of RNA polymerase sigma factors"/>
    <property type="match status" value="1"/>
</dbReference>
<dbReference type="SUPFAM" id="SSF88659">
    <property type="entry name" value="Sigma3 and sigma4 domains of RNA polymerase sigma factors"/>
    <property type="match status" value="1"/>
</dbReference>
<name>A0ABT6FG93_9BACT</name>
<evidence type="ECO:0000256" key="4">
    <source>
        <dbReference type="ARBA" id="ARBA00023125"/>
    </source>
</evidence>
<dbReference type="InterPro" id="IPR013325">
    <property type="entry name" value="RNA_pol_sigma_r2"/>
</dbReference>
<organism evidence="8 9">
    <name type="scientific">Paludisphaera mucosa</name>
    <dbReference type="NCBI Taxonomy" id="3030827"/>
    <lineage>
        <taxon>Bacteria</taxon>
        <taxon>Pseudomonadati</taxon>
        <taxon>Planctomycetota</taxon>
        <taxon>Planctomycetia</taxon>
        <taxon>Isosphaerales</taxon>
        <taxon>Isosphaeraceae</taxon>
        <taxon>Paludisphaera</taxon>
    </lineage>
</organism>
<dbReference type="EMBL" id="JARRAG010000002">
    <property type="protein sequence ID" value="MDG3006593.1"/>
    <property type="molecule type" value="Genomic_DNA"/>
</dbReference>
<evidence type="ECO:0000313" key="8">
    <source>
        <dbReference type="EMBL" id="MDG3006593.1"/>
    </source>
</evidence>
<comment type="caution">
    <text evidence="8">The sequence shown here is derived from an EMBL/GenBank/DDBJ whole genome shotgun (WGS) entry which is preliminary data.</text>
</comment>
<proteinExistence type="inferred from homology"/>
<dbReference type="Proteomes" id="UP001216907">
    <property type="component" value="Unassembled WGS sequence"/>
</dbReference>
<dbReference type="Gene3D" id="1.10.10.10">
    <property type="entry name" value="Winged helix-like DNA-binding domain superfamily/Winged helix DNA-binding domain"/>
    <property type="match status" value="1"/>
</dbReference>
<keyword evidence="5" id="KW-0804">Transcription</keyword>
<dbReference type="InterPro" id="IPR039425">
    <property type="entry name" value="RNA_pol_sigma-70-like"/>
</dbReference>
<comment type="similarity">
    <text evidence="1">Belongs to the sigma-70 factor family. ECF subfamily.</text>
</comment>
<evidence type="ECO:0000256" key="3">
    <source>
        <dbReference type="ARBA" id="ARBA00023082"/>
    </source>
</evidence>
<dbReference type="PANTHER" id="PTHR43133">
    <property type="entry name" value="RNA POLYMERASE ECF-TYPE SIGMA FACTO"/>
    <property type="match status" value="1"/>
</dbReference>
<keyword evidence="4" id="KW-0238">DNA-binding</keyword>
<dbReference type="InterPro" id="IPR014284">
    <property type="entry name" value="RNA_pol_sigma-70_dom"/>
</dbReference>
<dbReference type="InterPro" id="IPR007627">
    <property type="entry name" value="RNA_pol_sigma70_r2"/>
</dbReference>
<evidence type="ECO:0000256" key="1">
    <source>
        <dbReference type="ARBA" id="ARBA00010641"/>
    </source>
</evidence>
<feature type="domain" description="RNA polymerase sigma-70 region 2" evidence="6">
    <location>
        <begin position="28"/>
        <end position="93"/>
    </location>
</feature>
<gene>
    <name evidence="8" type="ORF">PZE19_22710</name>
</gene>
<dbReference type="Pfam" id="PF04542">
    <property type="entry name" value="Sigma70_r2"/>
    <property type="match status" value="1"/>
</dbReference>
<keyword evidence="9" id="KW-1185">Reference proteome</keyword>
<dbReference type="InterPro" id="IPR036388">
    <property type="entry name" value="WH-like_DNA-bd_sf"/>
</dbReference>
<sequence>MDHEREEIELELLVIRCQRGERAAFDELIRGWERRLFVYIRKLVSDEEEAWQLLQEIWLQVLRGITSLRQPRFFPVWVYQVARNTVMSHYRREYSRAVSLQADVPVRGDDFDGFDDAESVHAGLSRLAMPDREVLTLYFLNDLSIAETAEVLGIPPGTVKSRLYRAKRALRDVLGPEGGCHG</sequence>
<feature type="domain" description="RNA polymerase sigma factor 70 region 4 type 2" evidence="7">
    <location>
        <begin position="120"/>
        <end position="170"/>
    </location>
</feature>
<evidence type="ECO:0000259" key="6">
    <source>
        <dbReference type="Pfam" id="PF04542"/>
    </source>
</evidence>
<dbReference type="InterPro" id="IPR013324">
    <property type="entry name" value="RNA_pol_sigma_r3/r4-like"/>
</dbReference>
<dbReference type="NCBIfam" id="TIGR02937">
    <property type="entry name" value="sigma70-ECF"/>
    <property type="match status" value="1"/>
</dbReference>
<evidence type="ECO:0000313" key="9">
    <source>
        <dbReference type="Proteomes" id="UP001216907"/>
    </source>
</evidence>
<dbReference type="PANTHER" id="PTHR43133:SF8">
    <property type="entry name" value="RNA POLYMERASE SIGMA FACTOR HI_1459-RELATED"/>
    <property type="match status" value="1"/>
</dbReference>
<dbReference type="Gene3D" id="1.10.1740.10">
    <property type="match status" value="1"/>
</dbReference>
<dbReference type="RefSeq" id="WP_277862889.1">
    <property type="nucleotide sequence ID" value="NZ_JARRAG010000002.1"/>
</dbReference>
<dbReference type="Pfam" id="PF08281">
    <property type="entry name" value="Sigma70_r4_2"/>
    <property type="match status" value="1"/>
</dbReference>
<accession>A0ABT6FG93</accession>
<dbReference type="InterPro" id="IPR013249">
    <property type="entry name" value="RNA_pol_sigma70_r4_t2"/>
</dbReference>